<dbReference type="Gene3D" id="1.25.40.10">
    <property type="entry name" value="Tetratricopeptide repeat domain"/>
    <property type="match status" value="1"/>
</dbReference>
<dbReference type="GO" id="GO:0052621">
    <property type="term" value="F:diguanylate cyclase activity"/>
    <property type="evidence" value="ECO:0007669"/>
    <property type="project" value="UniProtKB-EC"/>
</dbReference>
<comment type="caution">
    <text evidence="6">The sequence shown here is derived from an EMBL/GenBank/DDBJ whole genome shotgun (WGS) entry which is preliminary data.</text>
</comment>
<dbReference type="InterPro" id="IPR011990">
    <property type="entry name" value="TPR-like_helical_dom_sf"/>
</dbReference>
<dbReference type="InterPro" id="IPR043128">
    <property type="entry name" value="Rev_trsase/Diguanyl_cyclase"/>
</dbReference>
<dbReference type="PANTHER" id="PTHR45138">
    <property type="entry name" value="REGULATORY COMPONENTS OF SENSORY TRANSDUCTION SYSTEM"/>
    <property type="match status" value="1"/>
</dbReference>
<dbReference type="InterPro" id="IPR029787">
    <property type="entry name" value="Nucleotide_cyclase"/>
</dbReference>
<organism evidence="6 7">
    <name type="scientific">Luteibacter anthropi</name>
    <dbReference type="NCBI Taxonomy" id="564369"/>
    <lineage>
        <taxon>Bacteria</taxon>
        <taxon>Pseudomonadati</taxon>
        <taxon>Pseudomonadota</taxon>
        <taxon>Gammaproteobacteria</taxon>
        <taxon>Lysobacterales</taxon>
        <taxon>Rhodanobacteraceae</taxon>
        <taxon>Luteibacter</taxon>
    </lineage>
</organism>
<dbReference type="PANTHER" id="PTHR45138:SF9">
    <property type="entry name" value="DIGUANYLATE CYCLASE DGCM-RELATED"/>
    <property type="match status" value="1"/>
</dbReference>
<proteinExistence type="predicted"/>
<evidence type="ECO:0000259" key="5">
    <source>
        <dbReference type="PROSITE" id="PS50887"/>
    </source>
</evidence>
<dbReference type="InterPro" id="IPR050469">
    <property type="entry name" value="Diguanylate_Cyclase"/>
</dbReference>
<protein>
    <recommendedName>
        <fullName evidence="2">diguanylate cyclase</fullName>
        <ecNumber evidence="2">2.7.7.65</ecNumber>
    </recommendedName>
</protein>
<dbReference type="CDD" id="cd01949">
    <property type="entry name" value="GGDEF"/>
    <property type="match status" value="1"/>
</dbReference>
<keyword evidence="4" id="KW-0812">Transmembrane</keyword>
<dbReference type="SUPFAM" id="SSF48452">
    <property type="entry name" value="TPR-like"/>
    <property type="match status" value="2"/>
</dbReference>
<evidence type="ECO:0000313" key="7">
    <source>
        <dbReference type="Proteomes" id="UP000490980"/>
    </source>
</evidence>
<evidence type="ECO:0000256" key="3">
    <source>
        <dbReference type="ARBA" id="ARBA00034247"/>
    </source>
</evidence>
<dbReference type="Pfam" id="PF00990">
    <property type="entry name" value="GGDEF"/>
    <property type="match status" value="1"/>
</dbReference>
<comment type="cofactor">
    <cofactor evidence="1">
        <name>Mg(2+)</name>
        <dbReference type="ChEBI" id="CHEBI:18420"/>
    </cofactor>
</comment>
<dbReference type="FunFam" id="3.30.70.270:FF:000001">
    <property type="entry name" value="Diguanylate cyclase domain protein"/>
    <property type="match status" value="1"/>
</dbReference>
<dbReference type="EC" id="2.7.7.65" evidence="2"/>
<keyword evidence="4" id="KW-0472">Membrane</keyword>
<dbReference type="Proteomes" id="UP000490980">
    <property type="component" value="Unassembled WGS sequence"/>
</dbReference>
<accession>A0A7X5U8J0</accession>
<dbReference type="Gene3D" id="3.30.70.270">
    <property type="match status" value="1"/>
</dbReference>
<dbReference type="PROSITE" id="PS50887">
    <property type="entry name" value="GGDEF"/>
    <property type="match status" value="1"/>
</dbReference>
<evidence type="ECO:0000256" key="2">
    <source>
        <dbReference type="ARBA" id="ARBA00012528"/>
    </source>
</evidence>
<gene>
    <name evidence="6" type="ORF">HBF25_05280</name>
</gene>
<dbReference type="EMBL" id="JAARLZ010000002">
    <property type="protein sequence ID" value="NII05804.1"/>
    <property type="molecule type" value="Genomic_DNA"/>
</dbReference>
<evidence type="ECO:0000256" key="1">
    <source>
        <dbReference type="ARBA" id="ARBA00001946"/>
    </source>
</evidence>
<keyword evidence="7" id="KW-1185">Reference proteome</keyword>
<evidence type="ECO:0000256" key="4">
    <source>
        <dbReference type="SAM" id="Phobius"/>
    </source>
</evidence>
<dbReference type="NCBIfam" id="TIGR00254">
    <property type="entry name" value="GGDEF"/>
    <property type="match status" value="1"/>
</dbReference>
<evidence type="ECO:0000313" key="6">
    <source>
        <dbReference type="EMBL" id="NII05804.1"/>
    </source>
</evidence>
<reference evidence="6 7" key="1">
    <citation type="submission" date="2020-03" db="EMBL/GenBank/DDBJ databases">
        <authorList>
            <person name="Lai Q."/>
        </authorList>
    </citation>
    <scope>NUCLEOTIDE SEQUENCE [LARGE SCALE GENOMIC DNA]</scope>
    <source>
        <strain evidence="6 7">CCUG 25036</strain>
    </source>
</reference>
<sequence length="612" mass="67535">MSHPPMIPRRRNRPNDAVRQLACLCCLVIAGWLVPGVAVHASDTPVTPAAMLAEADAVKTGDEGRFSRLLQELGAVEKTLSPRDLSMLHFLRGWRATWIGDYDTGRALLEDVADNSPDTVLRFRATATLINLLGNGHRYEQAFQRLAKLQEMLPSIRDHRARFQGQGEASQLLSSAGQDEQAEAYARAMMADPPPGESICKGAQHLIRARREGGHLDVLDPMFEKALASCTGPSDEVFAHAMRSDIATFYLTHGRPADAVKLLTTYRDAMRALNYPVLLAEVDATLAQSYLKLGQLPEARRSAMSAASVAIRNEFTDSRRIAYEVLYQVEQRLGNISAALTYHEQFMAADKAYIDDISARSLAFQIVNQQLLARKSEVDALNKQNEILRLTGALARKDVETGRLYIFVLLVCMVAIGWLLLWLRRSQLRFMKLARRDGLTGISNREHFVDQSERVLAYGARSDRGACLILFDLDHFKNVNDTYGHAVGDETLKRAVDVCRRALHACDVFGRLGGEEFAVLLPDCSATQARARAEQLRLSIAATSATESLPNLQVTASFGVASTLQCGFELHRLLVVADAALYRAKRAGRNCVMVGDTGDIPDSPYVPSEARG</sequence>
<name>A0A7X5U8J0_9GAMM</name>
<feature type="transmembrane region" description="Helical" evidence="4">
    <location>
        <begin position="404"/>
        <end position="423"/>
    </location>
</feature>
<keyword evidence="4" id="KW-1133">Transmembrane helix</keyword>
<comment type="catalytic activity">
    <reaction evidence="3">
        <text>2 GTP = 3',3'-c-di-GMP + 2 diphosphate</text>
        <dbReference type="Rhea" id="RHEA:24898"/>
        <dbReference type="ChEBI" id="CHEBI:33019"/>
        <dbReference type="ChEBI" id="CHEBI:37565"/>
        <dbReference type="ChEBI" id="CHEBI:58805"/>
        <dbReference type="EC" id="2.7.7.65"/>
    </reaction>
</comment>
<dbReference type="AlphaFoldDB" id="A0A7X5U8J0"/>
<dbReference type="InterPro" id="IPR000160">
    <property type="entry name" value="GGDEF_dom"/>
</dbReference>
<dbReference type="SUPFAM" id="SSF55073">
    <property type="entry name" value="Nucleotide cyclase"/>
    <property type="match status" value="1"/>
</dbReference>
<feature type="domain" description="GGDEF" evidence="5">
    <location>
        <begin position="464"/>
        <end position="597"/>
    </location>
</feature>
<dbReference type="SMART" id="SM00267">
    <property type="entry name" value="GGDEF"/>
    <property type="match status" value="1"/>
</dbReference>
<dbReference type="RefSeq" id="WP_166946880.1">
    <property type="nucleotide sequence ID" value="NZ_JAARLZ010000002.1"/>
</dbReference>